<reference evidence="1" key="1">
    <citation type="journal article" date="2023" name="Science">
        <title>Genome structures resolve the early diversification of teleost fishes.</title>
        <authorList>
            <person name="Parey E."/>
            <person name="Louis A."/>
            <person name="Montfort J."/>
            <person name="Bouchez O."/>
            <person name="Roques C."/>
            <person name="Iampietro C."/>
            <person name="Lluch J."/>
            <person name="Castinel A."/>
            <person name="Donnadieu C."/>
            <person name="Desvignes T."/>
            <person name="Floi Bucao C."/>
            <person name="Jouanno E."/>
            <person name="Wen M."/>
            <person name="Mejri S."/>
            <person name="Dirks R."/>
            <person name="Jansen H."/>
            <person name="Henkel C."/>
            <person name="Chen W.J."/>
            <person name="Zahm M."/>
            <person name="Cabau C."/>
            <person name="Klopp C."/>
            <person name="Thompson A.W."/>
            <person name="Robinson-Rechavi M."/>
            <person name="Braasch I."/>
            <person name="Lecointre G."/>
            <person name="Bobe J."/>
            <person name="Postlethwait J.H."/>
            <person name="Berthelot C."/>
            <person name="Roest Crollius H."/>
            <person name="Guiguen Y."/>
        </authorList>
    </citation>
    <scope>NUCLEOTIDE SEQUENCE</scope>
    <source>
        <strain evidence="1">WJC10195</strain>
    </source>
</reference>
<protein>
    <submittedName>
        <fullName evidence="1">Uncharacterized protein</fullName>
    </submittedName>
</protein>
<dbReference type="EMBL" id="JAINUF010000012">
    <property type="protein sequence ID" value="KAJ8344769.1"/>
    <property type="molecule type" value="Genomic_DNA"/>
</dbReference>
<dbReference type="Proteomes" id="UP001152622">
    <property type="component" value="Chromosome 12"/>
</dbReference>
<gene>
    <name evidence="1" type="ORF">SKAU_G00289620</name>
</gene>
<proteinExistence type="predicted"/>
<keyword evidence="2" id="KW-1185">Reference proteome</keyword>
<accession>A0A9Q1ETF7</accession>
<sequence length="102" mass="11018">MEAHRARDCPKGRLGAFSYALAVSRGAAKRGNEVSGAKQLPAEQSAEEPQVLVVPDEIVCSTLALPCPASRRRRPAKGQHLLLNLWRQMRSPQACRCLVGGA</sequence>
<evidence type="ECO:0000313" key="2">
    <source>
        <dbReference type="Proteomes" id="UP001152622"/>
    </source>
</evidence>
<dbReference type="AlphaFoldDB" id="A0A9Q1ETF7"/>
<comment type="caution">
    <text evidence="1">The sequence shown here is derived from an EMBL/GenBank/DDBJ whole genome shotgun (WGS) entry which is preliminary data.</text>
</comment>
<name>A0A9Q1ETF7_SYNKA</name>
<evidence type="ECO:0000313" key="1">
    <source>
        <dbReference type="EMBL" id="KAJ8344769.1"/>
    </source>
</evidence>
<organism evidence="1 2">
    <name type="scientific">Synaphobranchus kaupii</name>
    <name type="common">Kaup's arrowtooth eel</name>
    <dbReference type="NCBI Taxonomy" id="118154"/>
    <lineage>
        <taxon>Eukaryota</taxon>
        <taxon>Metazoa</taxon>
        <taxon>Chordata</taxon>
        <taxon>Craniata</taxon>
        <taxon>Vertebrata</taxon>
        <taxon>Euteleostomi</taxon>
        <taxon>Actinopterygii</taxon>
        <taxon>Neopterygii</taxon>
        <taxon>Teleostei</taxon>
        <taxon>Anguilliformes</taxon>
        <taxon>Synaphobranchidae</taxon>
        <taxon>Synaphobranchus</taxon>
    </lineage>
</organism>